<evidence type="ECO:0000259" key="3">
    <source>
        <dbReference type="Pfam" id="PF07510"/>
    </source>
</evidence>
<organism evidence="4 5">
    <name type="scientific">Streptomyces flaveolus</name>
    <dbReference type="NCBI Taxonomy" id="67297"/>
    <lineage>
        <taxon>Bacteria</taxon>
        <taxon>Bacillati</taxon>
        <taxon>Actinomycetota</taxon>
        <taxon>Actinomycetes</taxon>
        <taxon>Kitasatosporales</taxon>
        <taxon>Streptomycetaceae</taxon>
        <taxon>Streptomyces</taxon>
    </lineage>
</organism>
<reference evidence="4 5" key="1">
    <citation type="submission" date="2024-06" db="EMBL/GenBank/DDBJ databases">
        <title>The Natural Products Discovery Center: Release of the First 8490 Sequenced Strains for Exploring Actinobacteria Biosynthetic Diversity.</title>
        <authorList>
            <person name="Kalkreuter E."/>
            <person name="Kautsar S.A."/>
            <person name="Yang D."/>
            <person name="Bader C.D."/>
            <person name="Teijaro C.N."/>
            <person name="Fluegel L."/>
            <person name="Davis C.M."/>
            <person name="Simpson J.R."/>
            <person name="Lauterbach L."/>
            <person name="Steele A.D."/>
            <person name="Gui C."/>
            <person name="Meng S."/>
            <person name="Li G."/>
            <person name="Viehrig K."/>
            <person name="Ye F."/>
            <person name="Su P."/>
            <person name="Kiefer A.F."/>
            <person name="Nichols A."/>
            <person name="Cepeda A.J."/>
            <person name="Yan W."/>
            <person name="Fan B."/>
            <person name="Jiang Y."/>
            <person name="Adhikari A."/>
            <person name="Zheng C.-J."/>
            <person name="Schuster L."/>
            <person name="Cowan T.M."/>
            <person name="Smanski M.J."/>
            <person name="Chevrette M.G."/>
            <person name="De Carvalho L.P.S."/>
            <person name="Shen B."/>
        </authorList>
    </citation>
    <scope>NUCLEOTIDE SEQUENCE [LARGE SCALE GENOMIC DNA]</scope>
    <source>
        <strain evidence="4 5">NPDC020594</strain>
    </source>
</reference>
<evidence type="ECO:0000256" key="1">
    <source>
        <dbReference type="SAM" id="MobiDB-lite"/>
    </source>
</evidence>
<comment type="caution">
    <text evidence="4">The sequence shown here is derived from an EMBL/GenBank/DDBJ whole genome shotgun (WGS) entry which is preliminary data.</text>
</comment>
<keyword evidence="4" id="KW-0255">Endonuclease</keyword>
<dbReference type="InterPro" id="IPR011089">
    <property type="entry name" value="GmrSD_C"/>
</dbReference>
<dbReference type="PANTHER" id="PTHR24094:SF15">
    <property type="entry name" value="AMP-DEPENDENT SYNTHETASE_LIGASE DOMAIN-CONTAINING PROTEIN-RELATED"/>
    <property type="match status" value="1"/>
</dbReference>
<feature type="region of interest" description="Disordered" evidence="1">
    <location>
        <begin position="35"/>
        <end position="55"/>
    </location>
</feature>
<feature type="domain" description="GmrSD restriction endonucleases C-terminal" evidence="3">
    <location>
        <begin position="122"/>
        <end position="224"/>
    </location>
</feature>
<sequence length="233" mass="25924">MIASRSWWRLTATAVLSLSLATPLAAWPATAAPPAAAHHPATASAVRRDLPEPPPAEVVRKELDDLTVADPHPMTGYSRSKFPHWVTQYGTCDTREVVLARDGQDVVRDEQCRAVSGIWYSAYDGKIATKPSTEVDIDHVVPLANGWRSGADEWTTAKRRQFANDLVNPQLIAVSASSNRQKGDQSPDQWAPPLRSYWCTYARAWTHVKYVYDLNITEPEKDKLDEMLDTCPA</sequence>
<protein>
    <submittedName>
        <fullName evidence="4">HNH endonuclease family protein</fullName>
    </submittedName>
</protein>
<name>A0ABV3ADN3_9ACTN</name>
<evidence type="ECO:0000313" key="4">
    <source>
        <dbReference type="EMBL" id="MEU5710019.1"/>
    </source>
</evidence>
<dbReference type="Pfam" id="PF07510">
    <property type="entry name" value="GmrSD_C"/>
    <property type="match status" value="1"/>
</dbReference>
<dbReference type="GO" id="GO:0004519">
    <property type="term" value="F:endonuclease activity"/>
    <property type="evidence" value="ECO:0007669"/>
    <property type="project" value="UniProtKB-KW"/>
</dbReference>
<dbReference type="EMBL" id="JBFAEG010000017">
    <property type="protein sequence ID" value="MEU5710019.1"/>
    <property type="molecule type" value="Genomic_DNA"/>
</dbReference>
<gene>
    <name evidence="4" type="ORF">AB0H04_24635</name>
</gene>
<feature type="signal peptide" evidence="2">
    <location>
        <begin position="1"/>
        <end position="31"/>
    </location>
</feature>
<accession>A0ABV3ADN3</accession>
<keyword evidence="2" id="KW-0732">Signal</keyword>
<keyword evidence="4" id="KW-0540">Nuclease</keyword>
<proteinExistence type="predicted"/>
<feature type="compositionally biased region" description="Low complexity" evidence="1">
    <location>
        <begin position="35"/>
        <end position="45"/>
    </location>
</feature>
<keyword evidence="4" id="KW-0378">Hydrolase</keyword>
<evidence type="ECO:0000313" key="5">
    <source>
        <dbReference type="Proteomes" id="UP001551011"/>
    </source>
</evidence>
<dbReference type="Proteomes" id="UP001551011">
    <property type="component" value="Unassembled WGS sequence"/>
</dbReference>
<feature type="chain" id="PRO_5045139361" evidence="2">
    <location>
        <begin position="32"/>
        <end position="233"/>
    </location>
</feature>
<keyword evidence="5" id="KW-1185">Reference proteome</keyword>
<dbReference type="PANTHER" id="PTHR24094">
    <property type="entry name" value="SECRETED PROTEIN"/>
    <property type="match status" value="1"/>
</dbReference>
<evidence type="ECO:0000256" key="2">
    <source>
        <dbReference type="SAM" id="SignalP"/>
    </source>
</evidence>